<name>A0A1F5X3I8_9BACT</name>
<evidence type="ECO:0000313" key="3">
    <source>
        <dbReference type="Proteomes" id="UP000178684"/>
    </source>
</evidence>
<gene>
    <name evidence="2" type="ORF">A3B18_03810</name>
</gene>
<evidence type="ECO:0000256" key="1">
    <source>
        <dbReference type="SAM" id="MobiDB-lite"/>
    </source>
</evidence>
<dbReference type="AlphaFoldDB" id="A0A1F5X3I8"/>
<feature type="compositionally biased region" description="Basic and acidic residues" evidence="1">
    <location>
        <begin position="131"/>
        <end position="140"/>
    </location>
</feature>
<comment type="caution">
    <text evidence="2">The sequence shown here is derived from an EMBL/GenBank/DDBJ whole genome shotgun (WGS) entry which is preliminary data.</text>
</comment>
<dbReference type="EMBL" id="MFIE01000019">
    <property type="protein sequence ID" value="OGF82440.1"/>
    <property type="molecule type" value="Genomic_DNA"/>
</dbReference>
<feature type="region of interest" description="Disordered" evidence="1">
    <location>
        <begin position="129"/>
        <end position="154"/>
    </location>
</feature>
<reference evidence="2 3" key="1">
    <citation type="journal article" date="2016" name="Nat. Commun.">
        <title>Thousands of microbial genomes shed light on interconnected biogeochemical processes in an aquifer system.</title>
        <authorList>
            <person name="Anantharaman K."/>
            <person name="Brown C.T."/>
            <person name="Hug L.A."/>
            <person name="Sharon I."/>
            <person name="Castelle C.J."/>
            <person name="Probst A.J."/>
            <person name="Thomas B.C."/>
            <person name="Singh A."/>
            <person name="Wilkins M.J."/>
            <person name="Karaoz U."/>
            <person name="Brodie E.L."/>
            <person name="Williams K.H."/>
            <person name="Hubbard S.S."/>
            <person name="Banfield J.F."/>
        </authorList>
    </citation>
    <scope>NUCLEOTIDE SEQUENCE [LARGE SCALE GENOMIC DNA]</scope>
</reference>
<accession>A0A1F5X3I8</accession>
<evidence type="ECO:0000313" key="2">
    <source>
        <dbReference type="EMBL" id="OGF82440.1"/>
    </source>
</evidence>
<organism evidence="2 3">
    <name type="scientific">Candidatus Giovannonibacteria bacterium RIFCSPLOWO2_01_FULL_46_13</name>
    <dbReference type="NCBI Taxonomy" id="1798352"/>
    <lineage>
        <taxon>Bacteria</taxon>
        <taxon>Candidatus Giovannoniibacteriota</taxon>
    </lineage>
</organism>
<sequence length="263" mass="28774">MSLLVSIICRLCGSDFQVDPKTFGALGLRGVPKKCPSCCDKKQERPPEATVINRQCLQDFPAVRVCLPENLFAPFKAQNDDRPCLRAVIKGSSLGRGASWSGRLDIYCLAEKLPSVARVRVMEVTHVSGQRRMERHKDAEGAVPGVSLSHPGQPTRTVEVEYSPTYTYLVLEPTGEEPLAALIFTSVNYKTTLKGFGRQWYASLDTSAALWVRELSSSARSGRFGAYGAVAVVDEGHLVIAKQWGDIESHTAFSGDKKEVVEG</sequence>
<dbReference type="Proteomes" id="UP000178684">
    <property type="component" value="Unassembled WGS sequence"/>
</dbReference>
<proteinExistence type="predicted"/>
<protein>
    <submittedName>
        <fullName evidence="2">Uncharacterized protein</fullName>
    </submittedName>
</protein>